<dbReference type="Gene3D" id="2.60.40.10">
    <property type="entry name" value="Immunoglobulins"/>
    <property type="match status" value="1"/>
</dbReference>
<dbReference type="CDD" id="cd00146">
    <property type="entry name" value="PKD"/>
    <property type="match status" value="1"/>
</dbReference>
<dbReference type="HOGENOM" id="CLU_710992_0_0_2"/>
<name>A0A0E3S9C9_9EURY</name>
<dbReference type="InterPro" id="IPR000601">
    <property type="entry name" value="PKD_dom"/>
</dbReference>
<dbReference type="GeneID" id="24830898"/>
<evidence type="ECO:0000313" key="2">
    <source>
        <dbReference type="EMBL" id="AKB78169.1"/>
    </source>
</evidence>
<dbReference type="SMART" id="SM00089">
    <property type="entry name" value="PKD"/>
    <property type="match status" value="1"/>
</dbReference>
<dbReference type="PATRIC" id="fig|1434110.4.peg.2125"/>
<dbReference type="InterPro" id="IPR002509">
    <property type="entry name" value="NODB_dom"/>
</dbReference>
<organism evidence="2 3">
    <name type="scientific">Methanosarcina horonobensis HB-1 = JCM 15518</name>
    <dbReference type="NCBI Taxonomy" id="1434110"/>
    <lineage>
        <taxon>Archaea</taxon>
        <taxon>Methanobacteriati</taxon>
        <taxon>Methanobacteriota</taxon>
        <taxon>Stenosarchaea group</taxon>
        <taxon>Methanomicrobia</taxon>
        <taxon>Methanosarcinales</taxon>
        <taxon>Methanosarcinaceae</taxon>
        <taxon>Methanosarcina</taxon>
    </lineage>
</organism>
<sequence length="388" mass="42785">MKPRNFKSCIKHGLFLILVVSLAGTANAAANHTGGIALSWDDTISIDECYQNLSIFKQYNAVCTINVNTLNSWGVGTETQLAALHDAGWEIAGHGYNHIDSIAFLDNHTSEEWLETEIFPNIIEITGYGYPVYSFIYPYSARNETTDALLAPYFRTLRSTNFKTVNVNESAAYYTWNDTQVLYAVEIDDQSNVSLESIQYGIDYAIENGYVLVLYGHAITSNVTGEYQTSTSRLESILNYTNQKNGTFYLMGDLGNSSWVRPGRFSNVTANFTVSSDNVYTGENVTFADYSVNQTTELLDFGDGSNSSTANVVHKYTTPGTYTVNLTVTNDVSNHSITRTINVVQPTNPVANFTGNLTTRLAPLSVAFTDTLTGVLTKVMSLLQRTSV</sequence>
<keyword evidence="3" id="KW-1185">Reference proteome</keyword>
<proteinExistence type="predicted"/>
<accession>A0A0E3S9C9</accession>
<reference evidence="2 3" key="1">
    <citation type="submission" date="2014-07" db="EMBL/GenBank/DDBJ databases">
        <title>Methanogenic archaea and the global carbon cycle.</title>
        <authorList>
            <person name="Henriksen J.R."/>
            <person name="Luke J."/>
            <person name="Reinhart S."/>
            <person name="Benedict M.N."/>
            <person name="Youngblut N.D."/>
            <person name="Metcalf M.E."/>
            <person name="Whitaker R.J."/>
            <person name="Metcalf W.W."/>
        </authorList>
    </citation>
    <scope>NUCLEOTIDE SEQUENCE [LARGE SCALE GENOMIC DNA]</scope>
    <source>
        <strain evidence="2 3">HB-1</strain>
    </source>
</reference>
<dbReference type="InterPro" id="IPR022409">
    <property type="entry name" value="PKD/Chitinase_dom"/>
</dbReference>
<protein>
    <submittedName>
        <fullName evidence="2">Cell surface protein</fullName>
    </submittedName>
</protein>
<evidence type="ECO:0000313" key="3">
    <source>
        <dbReference type="Proteomes" id="UP000033101"/>
    </source>
</evidence>
<dbReference type="InterPro" id="IPR011330">
    <property type="entry name" value="Glyco_hydro/deAcase_b/a-brl"/>
</dbReference>
<dbReference type="RefSeq" id="WP_082089290.1">
    <property type="nucleotide sequence ID" value="NZ_BBCW01000018.1"/>
</dbReference>
<dbReference type="GO" id="GO:0016810">
    <property type="term" value="F:hydrolase activity, acting on carbon-nitrogen (but not peptide) bonds"/>
    <property type="evidence" value="ECO:0007669"/>
    <property type="project" value="InterPro"/>
</dbReference>
<dbReference type="InterPro" id="IPR013783">
    <property type="entry name" value="Ig-like_fold"/>
</dbReference>
<dbReference type="Pfam" id="PF01522">
    <property type="entry name" value="Polysacc_deac_1"/>
    <property type="match status" value="1"/>
</dbReference>
<gene>
    <name evidence="2" type="ORF">MSHOH_1686</name>
</gene>
<dbReference type="SUPFAM" id="SSF49299">
    <property type="entry name" value="PKD domain"/>
    <property type="match status" value="1"/>
</dbReference>
<dbReference type="Gene3D" id="3.20.20.370">
    <property type="entry name" value="Glycoside hydrolase/deacetylase"/>
    <property type="match status" value="1"/>
</dbReference>
<evidence type="ECO:0000259" key="1">
    <source>
        <dbReference type="PROSITE" id="PS50093"/>
    </source>
</evidence>
<dbReference type="KEGG" id="mhor:MSHOH_1686"/>
<dbReference type="GO" id="GO:0005975">
    <property type="term" value="P:carbohydrate metabolic process"/>
    <property type="evidence" value="ECO:0007669"/>
    <property type="project" value="InterPro"/>
</dbReference>
<dbReference type="STRING" id="1434110.MSHOH_1686"/>
<dbReference type="EMBL" id="CP009516">
    <property type="protein sequence ID" value="AKB78169.1"/>
    <property type="molecule type" value="Genomic_DNA"/>
</dbReference>
<dbReference type="InterPro" id="IPR035986">
    <property type="entry name" value="PKD_dom_sf"/>
</dbReference>
<dbReference type="AlphaFoldDB" id="A0A0E3S9C9"/>
<dbReference type="PROSITE" id="PS50093">
    <property type="entry name" value="PKD"/>
    <property type="match status" value="1"/>
</dbReference>
<dbReference type="Proteomes" id="UP000033101">
    <property type="component" value="Chromosome"/>
</dbReference>
<dbReference type="OrthoDB" id="103676at2157"/>
<dbReference type="Pfam" id="PF18911">
    <property type="entry name" value="PKD_4"/>
    <property type="match status" value="1"/>
</dbReference>
<feature type="domain" description="PKD" evidence="1">
    <location>
        <begin position="300"/>
        <end position="350"/>
    </location>
</feature>
<dbReference type="SUPFAM" id="SSF88713">
    <property type="entry name" value="Glycoside hydrolase/deacetylase"/>
    <property type="match status" value="1"/>
</dbReference>